<dbReference type="CTD" id="9949798"/>
<sequence>MPTAPTSYLPQLSIPIFNGDPRLRREFWSSFNAAVHSQTIHKNIAHCLQFSIDLKISVENPSHLIFSYRALYKSVRKALVHTVRVILLHLRVGILT</sequence>
<reference evidence="1" key="1">
    <citation type="submission" date="2012-04" db="EMBL/GenBank/DDBJ databases">
        <title>The Genome Sequence of Loa loa.</title>
        <authorList>
            <consortium name="The Broad Institute Genome Sequencing Platform"/>
            <consortium name="Broad Institute Genome Sequencing Center for Infectious Disease"/>
            <person name="Nutman T.B."/>
            <person name="Fink D.L."/>
            <person name="Russ C."/>
            <person name="Young S."/>
            <person name="Zeng Q."/>
            <person name="Gargeya S."/>
            <person name="Alvarado L."/>
            <person name="Berlin A."/>
            <person name="Chapman S.B."/>
            <person name="Chen Z."/>
            <person name="Freedman E."/>
            <person name="Gellesch M."/>
            <person name="Goldberg J."/>
            <person name="Griggs A."/>
            <person name="Gujja S."/>
            <person name="Heilman E.R."/>
            <person name="Heiman D."/>
            <person name="Howarth C."/>
            <person name="Mehta T."/>
            <person name="Neiman D."/>
            <person name="Pearson M."/>
            <person name="Roberts A."/>
            <person name="Saif S."/>
            <person name="Shea T."/>
            <person name="Shenoy N."/>
            <person name="Sisk P."/>
            <person name="Stolte C."/>
            <person name="Sykes S."/>
            <person name="White J."/>
            <person name="Yandava C."/>
            <person name="Haas B."/>
            <person name="Henn M.R."/>
            <person name="Nusbaum C."/>
            <person name="Birren B."/>
        </authorList>
    </citation>
    <scope>NUCLEOTIDE SEQUENCE [LARGE SCALE GENOMIC DNA]</scope>
</reference>
<dbReference type="OrthoDB" id="10555583at2759"/>
<accession>A0A1S0UDV2</accession>
<name>A0A1S0UDV2_LOALO</name>
<organism evidence="1">
    <name type="scientific">Loa loa</name>
    <name type="common">Eye worm</name>
    <name type="synonym">Filaria loa</name>
    <dbReference type="NCBI Taxonomy" id="7209"/>
    <lineage>
        <taxon>Eukaryota</taxon>
        <taxon>Metazoa</taxon>
        <taxon>Ecdysozoa</taxon>
        <taxon>Nematoda</taxon>
        <taxon>Chromadorea</taxon>
        <taxon>Rhabditida</taxon>
        <taxon>Spirurina</taxon>
        <taxon>Spiruromorpha</taxon>
        <taxon>Filarioidea</taxon>
        <taxon>Onchocercidae</taxon>
        <taxon>Loa</taxon>
    </lineage>
</organism>
<protein>
    <submittedName>
        <fullName evidence="1">Uncharacterized protein</fullName>
    </submittedName>
</protein>
<evidence type="ECO:0000313" key="1">
    <source>
        <dbReference type="EMBL" id="EJD73611.1"/>
    </source>
</evidence>
<proteinExistence type="predicted"/>
<gene>
    <name evidence="1" type="ORF">LOAG_18973</name>
</gene>
<dbReference type="InParanoid" id="A0A1S0UDV2"/>
<dbReference type="EMBL" id="JH712842">
    <property type="protein sequence ID" value="EJD73611.1"/>
    <property type="molecule type" value="Genomic_DNA"/>
</dbReference>
<dbReference type="AlphaFoldDB" id="A0A1S0UDV2"/>
<dbReference type="GeneID" id="9949798"/>
<dbReference type="RefSeq" id="XP_003147898.2">
    <property type="nucleotide sequence ID" value="XM_003147850.2"/>
</dbReference>
<dbReference type="KEGG" id="loa:LOAG_18973"/>